<dbReference type="RefSeq" id="WP_213044012.1">
    <property type="nucleotide sequence ID" value="NZ_CAJNBJ010000020.1"/>
</dbReference>
<dbReference type="Proteomes" id="UP000675880">
    <property type="component" value="Unassembled WGS sequence"/>
</dbReference>
<dbReference type="EMBL" id="CAJNBJ010000020">
    <property type="protein sequence ID" value="CAE6794701.1"/>
    <property type="molecule type" value="Genomic_DNA"/>
</dbReference>
<evidence type="ECO:0000313" key="3">
    <source>
        <dbReference type="Proteomes" id="UP000675880"/>
    </source>
</evidence>
<dbReference type="PANTHER" id="PTHR13696">
    <property type="entry name" value="P-LOOP CONTAINING NUCLEOSIDE TRIPHOSPHATE HYDROLASE"/>
    <property type="match status" value="1"/>
</dbReference>
<dbReference type="Gene3D" id="3.40.50.300">
    <property type="entry name" value="P-loop containing nucleotide triphosphate hydrolases"/>
    <property type="match status" value="1"/>
</dbReference>
<evidence type="ECO:0000259" key="1">
    <source>
        <dbReference type="Pfam" id="PF13614"/>
    </source>
</evidence>
<comment type="caution">
    <text evidence="2">The sequence shown here is derived from an EMBL/GenBank/DDBJ whole genome shotgun (WGS) entry which is preliminary data.</text>
</comment>
<dbReference type="SUPFAM" id="SSF52540">
    <property type="entry name" value="P-loop containing nucleoside triphosphate hydrolases"/>
    <property type="match status" value="1"/>
</dbReference>
<evidence type="ECO:0000313" key="2">
    <source>
        <dbReference type="EMBL" id="CAE6794701.1"/>
    </source>
</evidence>
<dbReference type="InterPro" id="IPR050678">
    <property type="entry name" value="DNA_Partitioning_ATPase"/>
</dbReference>
<sequence>MPNVVAVINQKGGVGKTTTVVNLAAALSRLGHPVCVVDIDPQANASSTLGKVSPYEARVTAATLLMDNKRDEDMTAPWYDTIEKEVRLIYGHVSLTKADRELPRVYPTMPSIVLKRRLEQMAFGDDDIVLIDCPPTLSILTINALVASDYYLTPMMSGSKYSITGYEDLMELVRDVVDSANPALKCLGILVTQHDGRKNVCKSMRGVIERRFGDLVFKTAIPLAAKIQESESLKKTIFQLDRQSNAAREFMDLGREVLARMGLGALAEPEDMDEPVEVGAGES</sequence>
<name>A0ABN7MFN6_9BACT</name>
<dbReference type="CDD" id="cd02042">
    <property type="entry name" value="ParAB_family"/>
    <property type="match status" value="1"/>
</dbReference>
<proteinExistence type="predicted"/>
<feature type="domain" description="AAA" evidence="1">
    <location>
        <begin position="4"/>
        <end position="185"/>
    </location>
</feature>
<keyword evidence="3" id="KW-1185">Reference proteome</keyword>
<reference evidence="2 3" key="1">
    <citation type="submission" date="2021-02" db="EMBL/GenBank/DDBJ databases">
        <authorList>
            <person name="Han P."/>
        </authorList>
    </citation>
    <scope>NUCLEOTIDE SEQUENCE [LARGE SCALE GENOMIC DNA]</scope>
    <source>
        <strain evidence="2">Candidatus Nitrospira sp. ZN2</strain>
    </source>
</reference>
<dbReference type="Pfam" id="PF13614">
    <property type="entry name" value="AAA_31"/>
    <property type="match status" value="1"/>
</dbReference>
<dbReference type="PANTHER" id="PTHR13696:SF52">
    <property type="entry name" value="PARA FAMILY PROTEIN CT_582"/>
    <property type="match status" value="1"/>
</dbReference>
<dbReference type="InterPro" id="IPR025669">
    <property type="entry name" value="AAA_dom"/>
</dbReference>
<gene>
    <name evidence="2" type="ORF">NSPZN2_70033</name>
</gene>
<organism evidence="2 3">
    <name type="scientific">Nitrospira defluvii</name>
    <dbReference type="NCBI Taxonomy" id="330214"/>
    <lineage>
        <taxon>Bacteria</taxon>
        <taxon>Pseudomonadati</taxon>
        <taxon>Nitrospirota</taxon>
        <taxon>Nitrospiria</taxon>
        <taxon>Nitrospirales</taxon>
        <taxon>Nitrospiraceae</taxon>
        <taxon>Nitrospira</taxon>
    </lineage>
</organism>
<dbReference type="InterPro" id="IPR027417">
    <property type="entry name" value="P-loop_NTPase"/>
</dbReference>
<protein>
    <submittedName>
        <fullName evidence="2">Chromosome (Plasmid) partitioning protein ParA</fullName>
    </submittedName>
</protein>
<accession>A0ABN7MFN6</accession>